<dbReference type="OrthoDB" id="3692970at2"/>
<evidence type="ECO:0000313" key="2">
    <source>
        <dbReference type="Proteomes" id="UP000294947"/>
    </source>
</evidence>
<dbReference type="AlphaFoldDB" id="A0A4R4YXJ3"/>
<accession>A0A4R4YXJ3</accession>
<evidence type="ECO:0000313" key="1">
    <source>
        <dbReference type="EMBL" id="TDD49670.1"/>
    </source>
</evidence>
<dbReference type="CDD" id="cd22231">
    <property type="entry name" value="RHH_NikR_HicB-like"/>
    <property type="match status" value="1"/>
</dbReference>
<dbReference type="SUPFAM" id="SSF47598">
    <property type="entry name" value="Ribbon-helix-helix"/>
    <property type="match status" value="1"/>
</dbReference>
<comment type="caution">
    <text evidence="1">The sequence shown here is derived from an EMBL/GenBank/DDBJ whole genome shotgun (WGS) entry which is preliminary data.</text>
</comment>
<dbReference type="InterPro" id="IPR010985">
    <property type="entry name" value="Ribbon_hlx_hlx"/>
</dbReference>
<keyword evidence="2" id="KW-1185">Reference proteome</keyword>
<reference evidence="1 2" key="1">
    <citation type="submission" date="2019-03" db="EMBL/GenBank/DDBJ databases">
        <title>Draft genome sequences of novel Actinobacteria.</title>
        <authorList>
            <person name="Sahin N."/>
            <person name="Ay H."/>
            <person name="Saygin H."/>
        </authorList>
    </citation>
    <scope>NUCLEOTIDE SEQUENCE [LARGE SCALE GENOMIC DNA]</scope>
    <source>
        <strain evidence="1 2">7K502</strain>
    </source>
</reference>
<dbReference type="Proteomes" id="UP000294947">
    <property type="component" value="Unassembled WGS sequence"/>
</dbReference>
<organism evidence="1 2">
    <name type="scientific">Saccharopolyspora elongata</name>
    <dbReference type="NCBI Taxonomy" id="2530387"/>
    <lineage>
        <taxon>Bacteria</taxon>
        <taxon>Bacillati</taxon>
        <taxon>Actinomycetota</taxon>
        <taxon>Actinomycetes</taxon>
        <taxon>Pseudonocardiales</taxon>
        <taxon>Pseudonocardiaceae</taxon>
        <taxon>Saccharopolyspora</taxon>
    </lineage>
</organism>
<sequence length="76" mass="8186">MKVSVSLTDEDVSFVDEYAQQIGAPSRSAVIHQAINLLRSADLEDAYASAWEEWDAGDDALLWDATAADGIADASR</sequence>
<name>A0A4R4YXJ3_9PSEU</name>
<dbReference type="EMBL" id="SMKW01000024">
    <property type="protein sequence ID" value="TDD49670.1"/>
    <property type="molecule type" value="Genomic_DNA"/>
</dbReference>
<dbReference type="RefSeq" id="WP_132487043.1">
    <property type="nucleotide sequence ID" value="NZ_SMKW01000024.1"/>
</dbReference>
<protein>
    <submittedName>
        <fullName evidence="1">Antitoxin</fullName>
    </submittedName>
</protein>
<gene>
    <name evidence="1" type="ORF">E1288_19375</name>
</gene>
<proteinExistence type="predicted"/>
<dbReference type="GO" id="GO:0006355">
    <property type="term" value="P:regulation of DNA-templated transcription"/>
    <property type="evidence" value="ECO:0007669"/>
    <property type="project" value="InterPro"/>
</dbReference>